<name>A0ABW6YAG5_9ACTN</name>
<organism evidence="3 4">
    <name type="scientific">Streptomyces lateritius</name>
    <dbReference type="NCBI Taxonomy" id="67313"/>
    <lineage>
        <taxon>Bacteria</taxon>
        <taxon>Bacillati</taxon>
        <taxon>Actinomycetota</taxon>
        <taxon>Actinomycetes</taxon>
        <taxon>Kitasatosporales</taxon>
        <taxon>Streptomycetaceae</taxon>
        <taxon>Streptomyces</taxon>
    </lineage>
</organism>
<keyword evidence="4" id="KW-1185">Reference proteome</keyword>
<comment type="caution">
    <text evidence="3">The sequence shown here is derived from an EMBL/GenBank/DDBJ whole genome shotgun (WGS) entry which is preliminary data.</text>
</comment>
<feature type="compositionally biased region" description="Gly residues" evidence="1">
    <location>
        <begin position="284"/>
        <end position="297"/>
    </location>
</feature>
<keyword evidence="2" id="KW-0472">Membrane</keyword>
<accession>A0ABW6YAG5</accession>
<dbReference type="EMBL" id="JBIBSM010000005">
    <property type="protein sequence ID" value="MFF8276566.1"/>
    <property type="molecule type" value="Genomic_DNA"/>
</dbReference>
<evidence type="ECO:0000256" key="1">
    <source>
        <dbReference type="SAM" id="MobiDB-lite"/>
    </source>
</evidence>
<protein>
    <recommendedName>
        <fullName evidence="5">Extensin</fullName>
    </recommendedName>
</protein>
<sequence length="384" mass="37719">MADERYQWLDQEAAERLLRGEPVDPVDDHARAQAERLADALAAARPVPFPRAAETELPGEAAALAAFRKATAERAAAAAAPSAVTSAELGGVRLAPVSPARRWGRSLRYGLAAAVAAVAVGGVAVASGTGLLPFDRDAAPTPAGSVSAVDTPEPRVSGTPDDGFGTEVPSVPPTAGGRSPGASSSPVTPPAVAGSGGTDGTGGKSGGTPEPDRSKGSPEQDGETTAAANVRDCREYRAGRLDDSGVRRLVKEVRSGETVRRFCDRVLSGGSDAGDSSGDTDNGSTGGTSGAGSSGGKGDGKGDDDSAGEGDRAGGASGGAGGKSTGSKGGGGKGGGDRGSDRRSDRTTGLDAGPEHAAAPVGRASTTAVEPAPSVPAEPVTHRV</sequence>
<feature type="compositionally biased region" description="Gly residues" evidence="1">
    <location>
        <begin position="194"/>
        <end position="206"/>
    </location>
</feature>
<evidence type="ECO:0000313" key="4">
    <source>
        <dbReference type="Proteomes" id="UP001603013"/>
    </source>
</evidence>
<evidence type="ECO:0000256" key="2">
    <source>
        <dbReference type="SAM" id="Phobius"/>
    </source>
</evidence>
<feature type="compositionally biased region" description="Basic and acidic residues" evidence="1">
    <location>
        <begin position="335"/>
        <end position="348"/>
    </location>
</feature>
<evidence type="ECO:0000313" key="3">
    <source>
        <dbReference type="EMBL" id="MFF8276566.1"/>
    </source>
</evidence>
<evidence type="ECO:0008006" key="5">
    <source>
        <dbReference type="Google" id="ProtNLM"/>
    </source>
</evidence>
<feature type="compositionally biased region" description="Basic and acidic residues" evidence="1">
    <location>
        <begin position="298"/>
        <end position="312"/>
    </location>
</feature>
<gene>
    <name evidence="3" type="ORF">ACF05T_10735</name>
</gene>
<keyword evidence="2" id="KW-0812">Transmembrane</keyword>
<feature type="compositionally biased region" description="Low complexity" evidence="1">
    <location>
        <begin position="366"/>
        <end position="384"/>
    </location>
</feature>
<feature type="compositionally biased region" description="Basic and acidic residues" evidence="1">
    <location>
        <begin position="231"/>
        <end position="264"/>
    </location>
</feature>
<feature type="region of interest" description="Disordered" evidence="1">
    <location>
        <begin position="140"/>
        <end position="384"/>
    </location>
</feature>
<reference evidence="3 4" key="1">
    <citation type="submission" date="2024-10" db="EMBL/GenBank/DDBJ databases">
        <title>The Natural Products Discovery Center: Release of the First 8490 Sequenced Strains for Exploring Actinobacteria Biosynthetic Diversity.</title>
        <authorList>
            <person name="Kalkreuter E."/>
            <person name="Kautsar S.A."/>
            <person name="Yang D."/>
            <person name="Bader C.D."/>
            <person name="Teijaro C.N."/>
            <person name="Fluegel L."/>
            <person name="Davis C.M."/>
            <person name="Simpson J.R."/>
            <person name="Lauterbach L."/>
            <person name="Steele A.D."/>
            <person name="Gui C."/>
            <person name="Meng S."/>
            <person name="Li G."/>
            <person name="Viehrig K."/>
            <person name="Ye F."/>
            <person name="Su P."/>
            <person name="Kiefer A.F."/>
            <person name="Nichols A."/>
            <person name="Cepeda A.J."/>
            <person name="Yan W."/>
            <person name="Fan B."/>
            <person name="Jiang Y."/>
            <person name="Adhikari A."/>
            <person name="Zheng C.-J."/>
            <person name="Schuster L."/>
            <person name="Cowan T.M."/>
            <person name="Smanski M.J."/>
            <person name="Chevrette M.G."/>
            <person name="De Carvalho L.P.S."/>
            <person name="Shen B."/>
        </authorList>
    </citation>
    <scope>NUCLEOTIDE SEQUENCE [LARGE SCALE GENOMIC DNA]</scope>
    <source>
        <strain evidence="3 4">NPDC015755</strain>
    </source>
</reference>
<proteinExistence type="predicted"/>
<keyword evidence="2" id="KW-1133">Transmembrane helix</keyword>
<feature type="compositionally biased region" description="Gly residues" evidence="1">
    <location>
        <begin position="313"/>
        <end position="334"/>
    </location>
</feature>
<feature type="compositionally biased region" description="Low complexity" evidence="1">
    <location>
        <begin position="173"/>
        <end position="186"/>
    </location>
</feature>
<feature type="transmembrane region" description="Helical" evidence="2">
    <location>
        <begin position="109"/>
        <end position="132"/>
    </location>
</feature>
<feature type="compositionally biased region" description="Low complexity" evidence="1">
    <location>
        <begin position="268"/>
        <end position="283"/>
    </location>
</feature>
<dbReference type="Proteomes" id="UP001603013">
    <property type="component" value="Unassembled WGS sequence"/>
</dbReference>
<dbReference type="RefSeq" id="WP_391934053.1">
    <property type="nucleotide sequence ID" value="NZ_JBIBSM010000005.1"/>
</dbReference>